<dbReference type="EMBL" id="JBGBPQ010000002">
    <property type="protein sequence ID" value="KAL1528457.1"/>
    <property type="molecule type" value="Genomic_DNA"/>
</dbReference>
<feature type="transmembrane region" description="Helical" evidence="3">
    <location>
        <begin position="172"/>
        <end position="190"/>
    </location>
</feature>
<name>A0AB34K500_PRYPA</name>
<comment type="similarity">
    <text evidence="1">Belongs to the ycf20 family.</text>
</comment>
<evidence type="ECO:0000256" key="1">
    <source>
        <dbReference type="ARBA" id="ARBA00009846"/>
    </source>
</evidence>
<feature type="region of interest" description="Disordered" evidence="2">
    <location>
        <begin position="46"/>
        <end position="78"/>
    </location>
</feature>
<gene>
    <name evidence="4" type="ORF">AB1Y20_009802</name>
</gene>
<accession>A0AB34K500</accession>
<reference evidence="4 5" key="1">
    <citation type="journal article" date="2024" name="Science">
        <title>Giant polyketide synthase enzymes in the biosynthesis of giant marine polyether toxins.</title>
        <authorList>
            <person name="Fallon T.R."/>
            <person name="Shende V.V."/>
            <person name="Wierzbicki I.H."/>
            <person name="Pendleton A.L."/>
            <person name="Watervoot N.F."/>
            <person name="Auber R.P."/>
            <person name="Gonzalez D.J."/>
            <person name="Wisecaver J.H."/>
            <person name="Moore B.S."/>
        </authorList>
    </citation>
    <scope>NUCLEOTIDE SEQUENCE [LARGE SCALE GENOMIC DNA]</scope>
    <source>
        <strain evidence="4 5">12B1</strain>
    </source>
</reference>
<proteinExistence type="inferred from homology"/>
<dbReference type="Pfam" id="PF04483">
    <property type="entry name" value="DUF565"/>
    <property type="match status" value="1"/>
</dbReference>
<dbReference type="Proteomes" id="UP001515480">
    <property type="component" value="Unassembled WGS sequence"/>
</dbReference>
<evidence type="ECO:0000256" key="2">
    <source>
        <dbReference type="SAM" id="MobiDB-lite"/>
    </source>
</evidence>
<organism evidence="4 5">
    <name type="scientific">Prymnesium parvum</name>
    <name type="common">Toxic golden alga</name>
    <dbReference type="NCBI Taxonomy" id="97485"/>
    <lineage>
        <taxon>Eukaryota</taxon>
        <taxon>Haptista</taxon>
        <taxon>Haptophyta</taxon>
        <taxon>Prymnesiophyceae</taxon>
        <taxon>Prymnesiales</taxon>
        <taxon>Prymnesiaceae</taxon>
        <taxon>Prymnesium</taxon>
    </lineage>
</organism>
<evidence type="ECO:0000313" key="5">
    <source>
        <dbReference type="Proteomes" id="UP001515480"/>
    </source>
</evidence>
<feature type="transmembrane region" description="Helical" evidence="3">
    <location>
        <begin position="113"/>
        <end position="130"/>
    </location>
</feature>
<keyword evidence="5" id="KW-1185">Reference proteome</keyword>
<evidence type="ECO:0000313" key="4">
    <source>
        <dbReference type="EMBL" id="KAL1528457.1"/>
    </source>
</evidence>
<sequence>MTLIVAPRSMPLTAVPLALGRTTSSCMREEPEDEFLDSLEQQLRAVGSRQPMPDRRPPLVEFATNSKRPPRSRRRPANLLRAERAPPAVTFTRQLLDDVVRSYHEFGRPERKLLLGSAAILIGFFLSELTQDVFGQSGYWEYVSSLVALILCETITFEHWSRPRRRRGTAILLLNTLKVGFIFGIVLNAIKMAG</sequence>
<feature type="transmembrane region" description="Helical" evidence="3">
    <location>
        <begin position="142"/>
        <end position="160"/>
    </location>
</feature>
<keyword evidence="3" id="KW-0472">Membrane</keyword>
<comment type="caution">
    <text evidence="4">The sequence shown here is derived from an EMBL/GenBank/DDBJ whole genome shotgun (WGS) entry which is preliminary data.</text>
</comment>
<keyword evidence="3" id="KW-1133">Transmembrane helix</keyword>
<keyword evidence="3" id="KW-0812">Transmembrane</keyword>
<dbReference type="InterPro" id="IPR007572">
    <property type="entry name" value="Uncharacterised_Ycf20"/>
</dbReference>
<protein>
    <submittedName>
        <fullName evidence="4">Uncharacterized protein</fullName>
    </submittedName>
</protein>
<dbReference type="AlphaFoldDB" id="A0AB34K500"/>
<evidence type="ECO:0000256" key="3">
    <source>
        <dbReference type="SAM" id="Phobius"/>
    </source>
</evidence>